<name>A0AAU9AMP4_LYSEN</name>
<gene>
    <name evidence="2" type="ORF">LEN_2908</name>
</gene>
<dbReference type="PROSITE" id="PS50943">
    <property type="entry name" value="HTH_CROC1"/>
    <property type="match status" value="1"/>
</dbReference>
<dbReference type="Gene3D" id="3.30.450.180">
    <property type="match status" value="1"/>
</dbReference>
<dbReference type="PANTHER" id="PTHR35010">
    <property type="entry name" value="BLL4672 PROTEIN-RELATED"/>
    <property type="match status" value="1"/>
</dbReference>
<dbReference type="GeneID" id="83064747"/>
<protein>
    <submittedName>
        <fullName evidence="2">XRE family transcriptional regulator</fullName>
    </submittedName>
</protein>
<evidence type="ECO:0000313" key="2">
    <source>
        <dbReference type="EMBL" id="BAV98395.1"/>
    </source>
</evidence>
<organism evidence="2 3">
    <name type="scientific">Lysobacter enzymogenes</name>
    <dbReference type="NCBI Taxonomy" id="69"/>
    <lineage>
        <taxon>Bacteria</taxon>
        <taxon>Pseudomonadati</taxon>
        <taxon>Pseudomonadota</taxon>
        <taxon>Gammaproteobacteria</taxon>
        <taxon>Lysobacterales</taxon>
        <taxon>Lysobacteraceae</taxon>
        <taxon>Lysobacter</taxon>
    </lineage>
</organism>
<dbReference type="KEGG" id="lem:LEN_2908"/>
<dbReference type="Gene3D" id="1.10.260.40">
    <property type="entry name" value="lambda repressor-like DNA-binding domains"/>
    <property type="match status" value="1"/>
</dbReference>
<dbReference type="PANTHER" id="PTHR35010:SF4">
    <property type="entry name" value="BLL5781 PROTEIN"/>
    <property type="match status" value="1"/>
</dbReference>
<dbReference type="InterPro" id="IPR041413">
    <property type="entry name" value="MLTR_LBD"/>
</dbReference>
<dbReference type="EMBL" id="AP014940">
    <property type="protein sequence ID" value="BAV98395.1"/>
    <property type="molecule type" value="Genomic_DNA"/>
</dbReference>
<dbReference type="Proteomes" id="UP000218824">
    <property type="component" value="Chromosome"/>
</dbReference>
<evidence type="ECO:0000313" key="3">
    <source>
        <dbReference type="Proteomes" id="UP000218824"/>
    </source>
</evidence>
<dbReference type="Pfam" id="PF13560">
    <property type="entry name" value="HTH_31"/>
    <property type="match status" value="1"/>
</dbReference>
<proteinExistence type="predicted"/>
<dbReference type="RefSeq" id="WP_096378868.1">
    <property type="nucleotide sequence ID" value="NZ_AP014940.1"/>
</dbReference>
<dbReference type="AlphaFoldDB" id="A0AAU9AMP4"/>
<accession>A0AAU9AMP4</accession>
<sequence length="271" mass="29708">MNDSAPVGELLRQWRQRRRLTQFDLAEMAEISTRHVSFIETGRSLPSRAMLLRLADRLDVPLRERNALMTAAGLAPIYAERALDHPAMREAYAAVELVLYAHEPHPALAVDRHWNLIQHNRALAPMLAGVAEHLLAGPANVLRAALHPEGMAPSILNLGEWRAHILHRLRHQIETSRDPVLEALYAELEAYPAPADFDPAELTGAAHVAVPCRMRTPFGDLSFISTTTVFGTPMDVTLAELAIESFFPADAVTAQAMREFGASLAPSAAAG</sequence>
<evidence type="ECO:0000259" key="1">
    <source>
        <dbReference type="PROSITE" id="PS50943"/>
    </source>
</evidence>
<dbReference type="InterPro" id="IPR001387">
    <property type="entry name" value="Cro/C1-type_HTH"/>
</dbReference>
<dbReference type="CDD" id="cd00093">
    <property type="entry name" value="HTH_XRE"/>
    <property type="match status" value="1"/>
</dbReference>
<reference evidence="2 3" key="1">
    <citation type="journal article" date="2017" name="DNA Res.">
        <title>Complete genome sequence and expression profile of the commercial lytic enzyme producer Lysobacter enzymogenes M497-1.</title>
        <authorList>
            <person name="Takami H."/>
            <person name="Toyoda A."/>
            <person name="Uchiyama I."/>
            <person name="Itoh T."/>
            <person name="Takaki Y."/>
            <person name="Arai W."/>
            <person name="Nishi S."/>
            <person name="Kawai M."/>
            <person name="Shinya K."/>
            <person name="Ikeda H."/>
        </authorList>
    </citation>
    <scope>NUCLEOTIDE SEQUENCE [LARGE SCALE GENOMIC DNA]</scope>
    <source>
        <strain evidence="2 3">M497-1</strain>
    </source>
</reference>
<dbReference type="InterPro" id="IPR010982">
    <property type="entry name" value="Lambda_DNA-bd_dom_sf"/>
</dbReference>
<dbReference type="SUPFAM" id="SSF47413">
    <property type="entry name" value="lambda repressor-like DNA-binding domains"/>
    <property type="match status" value="1"/>
</dbReference>
<dbReference type="GO" id="GO:0003677">
    <property type="term" value="F:DNA binding"/>
    <property type="evidence" value="ECO:0007669"/>
    <property type="project" value="InterPro"/>
</dbReference>
<dbReference type="Pfam" id="PF17765">
    <property type="entry name" value="MLTR_LBD"/>
    <property type="match status" value="1"/>
</dbReference>
<feature type="domain" description="HTH cro/C1-type" evidence="1">
    <location>
        <begin position="11"/>
        <end position="65"/>
    </location>
</feature>
<dbReference type="SMART" id="SM00530">
    <property type="entry name" value="HTH_XRE"/>
    <property type="match status" value="1"/>
</dbReference>